<gene>
    <name evidence="2" type="ORF">QJS10_CPA10g01607</name>
</gene>
<protein>
    <recommendedName>
        <fullName evidence="4">TITAN-like protein</fullName>
    </recommendedName>
</protein>
<comment type="caution">
    <text evidence="2">The sequence shown here is derived from an EMBL/GenBank/DDBJ whole genome shotgun (WGS) entry which is preliminary data.</text>
</comment>
<organism evidence="2 3">
    <name type="scientific">Acorus calamus</name>
    <name type="common">Sweet flag</name>
    <dbReference type="NCBI Taxonomy" id="4465"/>
    <lineage>
        <taxon>Eukaryota</taxon>
        <taxon>Viridiplantae</taxon>
        <taxon>Streptophyta</taxon>
        <taxon>Embryophyta</taxon>
        <taxon>Tracheophyta</taxon>
        <taxon>Spermatophyta</taxon>
        <taxon>Magnoliopsida</taxon>
        <taxon>Liliopsida</taxon>
        <taxon>Acoraceae</taxon>
        <taxon>Acorus</taxon>
    </lineage>
</organism>
<dbReference type="EMBL" id="JAUJYO010000010">
    <property type="protein sequence ID" value="KAK1307170.1"/>
    <property type="molecule type" value="Genomic_DNA"/>
</dbReference>
<dbReference type="InterPro" id="IPR028015">
    <property type="entry name" value="CCDC84-like"/>
</dbReference>
<dbReference type="Proteomes" id="UP001180020">
    <property type="component" value="Unassembled WGS sequence"/>
</dbReference>
<dbReference type="PANTHER" id="PTHR31198:SF1">
    <property type="entry name" value="CENTROSOMAL AT-AC SPLICING FACTOR"/>
    <property type="match status" value="1"/>
</dbReference>
<name>A0AAV9E2P9_ACOCL</name>
<evidence type="ECO:0000313" key="2">
    <source>
        <dbReference type="EMBL" id="KAK1307170.1"/>
    </source>
</evidence>
<proteinExistence type="predicted"/>
<evidence type="ECO:0000256" key="1">
    <source>
        <dbReference type="SAM" id="MobiDB-lite"/>
    </source>
</evidence>
<evidence type="ECO:0000313" key="3">
    <source>
        <dbReference type="Proteomes" id="UP001180020"/>
    </source>
</evidence>
<dbReference type="Pfam" id="PF14968">
    <property type="entry name" value="CCDC84"/>
    <property type="match status" value="2"/>
</dbReference>
<dbReference type="AlphaFoldDB" id="A0AAV9E2P9"/>
<feature type="region of interest" description="Disordered" evidence="1">
    <location>
        <begin position="263"/>
        <end position="289"/>
    </location>
</feature>
<evidence type="ECO:0008006" key="4">
    <source>
        <dbReference type="Google" id="ProtNLM"/>
    </source>
</evidence>
<reference evidence="2" key="2">
    <citation type="submission" date="2023-06" db="EMBL/GenBank/DDBJ databases">
        <authorList>
            <person name="Ma L."/>
            <person name="Liu K.-W."/>
            <person name="Li Z."/>
            <person name="Hsiao Y.-Y."/>
            <person name="Qi Y."/>
            <person name="Fu T."/>
            <person name="Tang G."/>
            <person name="Zhang D."/>
            <person name="Sun W.-H."/>
            <person name="Liu D.-K."/>
            <person name="Li Y."/>
            <person name="Chen G.-Z."/>
            <person name="Liu X.-D."/>
            <person name="Liao X.-Y."/>
            <person name="Jiang Y.-T."/>
            <person name="Yu X."/>
            <person name="Hao Y."/>
            <person name="Huang J."/>
            <person name="Zhao X.-W."/>
            <person name="Ke S."/>
            <person name="Chen Y.-Y."/>
            <person name="Wu W.-L."/>
            <person name="Hsu J.-L."/>
            <person name="Lin Y.-F."/>
            <person name="Huang M.-D."/>
            <person name="Li C.-Y."/>
            <person name="Huang L."/>
            <person name="Wang Z.-W."/>
            <person name="Zhao X."/>
            <person name="Zhong W.-Y."/>
            <person name="Peng D.-H."/>
            <person name="Ahmad S."/>
            <person name="Lan S."/>
            <person name="Zhang J.-S."/>
            <person name="Tsai W.-C."/>
            <person name="Van De Peer Y."/>
            <person name="Liu Z.-J."/>
        </authorList>
    </citation>
    <scope>NUCLEOTIDE SEQUENCE</scope>
    <source>
        <strain evidence="2">CP</strain>
        <tissue evidence="2">Leaves</tissue>
    </source>
</reference>
<sequence length="643" mass="71752">MADHAKAKAKAKKKRPIDAPFELCKVCNLNHNQGRKHVYFPSHARSLSALLDRFSRKLSDLRFFLDTPSVLRPEHAPLNRLWCPFCDSDLSEIGSSFACSNSIRHMAGEEHMKKVKEFLWRQGGGWTVSTHLGFLRKISPRQAMVTGHIMNDSIGAALAGGNLTQLSPICGEHNGNVHSGAPPPWLDDEEKGYNTYLVPPSGHEVKPHKSRNLNPKRVGAAWAEKRRCELEMEKKGEIAIDPCDEDWLPNFGRVWQTGSRKDSRREFEMEKQKSVKRKDAGGSKISINGHAERPMDAFGILQIGSWKMSLEEVVEEGRDGGKEEEDVVEAIGELENPQEEEEIFMMKKKGCRRRDPKCVEEGHPGGGGKAHMVIPPHIVAEAISQLHGPDGSDLRWSGPITQTETRFVEQYVHAKYPQYSQGLTEQVSTDDPLEFPSLRATSPSLGPAHPNLENTQLSPSRLLDILAKKTSYSGTFVSIPEIQARNRVLTHCGLTEREYLVLFVPSHDDAMRLVGESYPFFKHNFYMTVLDEGVDRIREFATCKESKIVCAPESWLDLRIKGSQLSQYFRRKCKHSPLKGLFAYPARACLRARARREAFDALGVGGAPEFVARVARCIGGNGWGGGGAAESRFASAGFCDRGD</sequence>
<reference evidence="2" key="1">
    <citation type="journal article" date="2023" name="Nat. Commun.">
        <title>Diploid and tetraploid genomes of Acorus and the evolution of monocots.</title>
        <authorList>
            <person name="Ma L."/>
            <person name="Liu K.W."/>
            <person name="Li Z."/>
            <person name="Hsiao Y.Y."/>
            <person name="Qi Y."/>
            <person name="Fu T."/>
            <person name="Tang G.D."/>
            <person name="Zhang D."/>
            <person name="Sun W.H."/>
            <person name="Liu D.K."/>
            <person name="Li Y."/>
            <person name="Chen G.Z."/>
            <person name="Liu X.D."/>
            <person name="Liao X.Y."/>
            <person name="Jiang Y.T."/>
            <person name="Yu X."/>
            <person name="Hao Y."/>
            <person name="Huang J."/>
            <person name="Zhao X.W."/>
            <person name="Ke S."/>
            <person name="Chen Y.Y."/>
            <person name="Wu W.L."/>
            <person name="Hsu J.L."/>
            <person name="Lin Y.F."/>
            <person name="Huang M.D."/>
            <person name="Li C.Y."/>
            <person name="Huang L."/>
            <person name="Wang Z.W."/>
            <person name="Zhao X."/>
            <person name="Zhong W.Y."/>
            <person name="Peng D.H."/>
            <person name="Ahmad S."/>
            <person name="Lan S."/>
            <person name="Zhang J.S."/>
            <person name="Tsai W.C."/>
            <person name="Van de Peer Y."/>
            <person name="Liu Z.J."/>
        </authorList>
    </citation>
    <scope>NUCLEOTIDE SEQUENCE</scope>
    <source>
        <strain evidence="2">CP</strain>
    </source>
</reference>
<feature type="compositionally biased region" description="Basic and acidic residues" evidence="1">
    <location>
        <begin position="263"/>
        <end position="281"/>
    </location>
</feature>
<keyword evidence="3" id="KW-1185">Reference proteome</keyword>
<accession>A0AAV9E2P9</accession>
<dbReference type="PANTHER" id="PTHR31198">
    <property type="entry name" value="COILED-COIL DOMAIN-CONTAINING PROTEIN 84"/>
    <property type="match status" value="1"/>
</dbReference>